<feature type="non-terminal residue" evidence="12">
    <location>
        <position position="203"/>
    </location>
</feature>
<dbReference type="AlphaFoldDB" id="A0A382C3J0"/>
<evidence type="ECO:0000256" key="7">
    <source>
        <dbReference type="ARBA" id="ARBA00022989"/>
    </source>
</evidence>
<dbReference type="CDD" id="cd06163">
    <property type="entry name" value="S2P-M50_PDZ_RseP-like"/>
    <property type="match status" value="1"/>
</dbReference>
<reference evidence="12" key="1">
    <citation type="submission" date="2018-05" db="EMBL/GenBank/DDBJ databases">
        <authorList>
            <person name="Lanie J.A."/>
            <person name="Ng W.-L."/>
            <person name="Kazmierczak K.M."/>
            <person name="Andrzejewski T.M."/>
            <person name="Davidsen T.M."/>
            <person name="Wayne K.J."/>
            <person name="Tettelin H."/>
            <person name="Glass J.I."/>
            <person name="Rusch D."/>
            <person name="Podicherti R."/>
            <person name="Tsui H.-C.T."/>
            <person name="Winkler M.E."/>
        </authorList>
    </citation>
    <scope>NUCLEOTIDE SEQUENCE</scope>
</reference>
<evidence type="ECO:0000256" key="3">
    <source>
        <dbReference type="ARBA" id="ARBA00022670"/>
    </source>
</evidence>
<keyword evidence="6" id="KW-0862">Zinc</keyword>
<evidence type="ECO:0000256" key="9">
    <source>
        <dbReference type="ARBA" id="ARBA00023136"/>
    </source>
</evidence>
<dbReference type="InterPro" id="IPR036034">
    <property type="entry name" value="PDZ_sf"/>
</dbReference>
<accession>A0A382C3J0</accession>
<gene>
    <name evidence="12" type="ORF">METZ01_LOCUS173145</name>
</gene>
<evidence type="ECO:0000256" key="5">
    <source>
        <dbReference type="ARBA" id="ARBA00022801"/>
    </source>
</evidence>
<evidence type="ECO:0000256" key="6">
    <source>
        <dbReference type="ARBA" id="ARBA00022833"/>
    </source>
</evidence>
<evidence type="ECO:0000259" key="11">
    <source>
        <dbReference type="Pfam" id="PF02163"/>
    </source>
</evidence>
<sequence length="203" mass="21688">MDLILNFLVTVGSAIVLIGIIVGIHELGHFLAAKYCGVQVIKFKIGFGKDLLSTRDKQGTEFSLGLLPLGGYVQMLGESGPLNENSSVGEKIQSKRKSYTDSSLGARALISFAGPFANFILAIICYFLIFTIGIKDISPMIGSVASGTLAEEAGLGVGDKVLFIDNKPVLSFRDINTYLASRMGETGSISFIVKESLTNQEAK</sequence>
<organism evidence="12">
    <name type="scientific">marine metagenome</name>
    <dbReference type="NCBI Taxonomy" id="408172"/>
    <lineage>
        <taxon>unclassified sequences</taxon>
        <taxon>metagenomes</taxon>
        <taxon>ecological metagenomes</taxon>
    </lineage>
</organism>
<dbReference type="GO" id="GO:0016020">
    <property type="term" value="C:membrane"/>
    <property type="evidence" value="ECO:0007669"/>
    <property type="project" value="UniProtKB-SubCell"/>
</dbReference>
<proteinExistence type="predicted"/>
<evidence type="ECO:0000256" key="4">
    <source>
        <dbReference type="ARBA" id="ARBA00022692"/>
    </source>
</evidence>
<evidence type="ECO:0000256" key="8">
    <source>
        <dbReference type="ARBA" id="ARBA00023049"/>
    </source>
</evidence>
<protein>
    <recommendedName>
        <fullName evidence="11">Peptidase M50 domain-containing protein</fullName>
    </recommendedName>
</protein>
<keyword evidence="7 10" id="KW-1133">Transmembrane helix</keyword>
<keyword evidence="5" id="KW-0378">Hydrolase</keyword>
<keyword evidence="9 10" id="KW-0472">Membrane</keyword>
<evidence type="ECO:0000313" key="12">
    <source>
        <dbReference type="EMBL" id="SVB20291.1"/>
    </source>
</evidence>
<keyword evidence="4 10" id="KW-0812">Transmembrane</keyword>
<dbReference type="Gene3D" id="2.30.42.10">
    <property type="match status" value="1"/>
</dbReference>
<dbReference type="Pfam" id="PF02163">
    <property type="entry name" value="Peptidase_M50"/>
    <property type="match status" value="1"/>
</dbReference>
<feature type="transmembrane region" description="Helical" evidence="10">
    <location>
        <begin position="104"/>
        <end position="129"/>
    </location>
</feature>
<evidence type="ECO:0000256" key="10">
    <source>
        <dbReference type="SAM" id="Phobius"/>
    </source>
</evidence>
<comment type="subcellular location">
    <subcellularLocation>
        <location evidence="2">Membrane</location>
        <topology evidence="2">Multi-pass membrane protein</topology>
    </subcellularLocation>
</comment>
<evidence type="ECO:0000256" key="1">
    <source>
        <dbReference type="ARBA" id="ARBA00001947"/>
    </source>
</evidence>
<feature type="transmembrane region" description="Helical" evidence="10">
    <location>
        <begin position="6"/>
        <end position="24"/>
    </location>
</feature>
<evidence type="ECO:0000256" key="2">
    <source>
        <dbReference type="ARBA" id="ARBA00004141"/>
    </source>
</evidence>
<dbReference type="GO" id="GO:0004222">
    <property type="term" value="F:metalloendopeptidase activity"/>
    <property type="evidence" value="ECO:0007669"/>
    <property type="project" value="InterPro"/>
</dbReference>
<dbReference type="InterPro" id="IPR004387">
    <property type="entry name" value="Pept_M50_Zn"/>
</dbReference>
<name>A0A382C3J0_9ZZZZ</name>
<dbReference type="GO" id="GO:0006508">
    <property type="term" value="P:proteolysis"/>
    <property type="evidence" value="ECO:0007669"/>
    <property type="project" value="UniProtKB-KW"/>
</dbReference>
<keyword evidence="8" id="KW-0482">Metalloprotease</keyword>
<comment type="cofactor">
    <cofactor evidence="1">
        <name>Zn(2+)</name>
        <dbReference type="ChEBI" id="CHEBI:29105"/>
    </cofactor>
</comment>
<dbReference type="NCBIfam" id="TIGR00054">
    <property type="entry name" value="RIP metalloprotease RseP"/>
    <property type="match status" value="1"/>
</dbReference>
<feature type="domain" description="Peptidase M50" evidence="11">
    <location>
        <begin position="14"/>
        <end position="155"/>
    </location>
</feature>
<keyword evidence="3" id="KW-0645">Protease</keyword>
<dbReference type="InterPro" id="IPR008915">
    <property type="entry name" value="Peptidase_M50"/>
</dbReference>
<dbReference type="PANTHER" id="PTHR42837">
    <property type="entry name" value="REGULATOR OF SIGMA-E PROTEASE RSEP"/>
    <property type="match status" value="1"/>
</dbReference>
<dbReference type="SUPFAM" id="SSF50156">
    <property type="entry name" value="PDZ domain-like"/>
    <property type="match status" value="1"/>
</dbReference>
<dbReference type="PANTHER" id="PTHR42837:SF2">
    <property type="entry name" value="MEMBRANE METALLOPROTEASE ARASP2, CHLOROPLASTIC-RELATED"/>
    <property type="match status" value="1"/>
</dbReference>
<dbReference type="EMBL" id="UINC01032510">
    <property type="protein sequence ID" value="SVB20291.1"/>
    <property type="molecule type" value="Genomic_DNA"/>
</dbReference>